<proteinExistence type="predicted"/>
<name>A0A1A9RHB6_EIKCO</name>
<dbReference type="Pfam" id="PF04233">
    <property type="entry name" value="Phage_Mu_F"/>
    <property type="match status" value="1"/>
</dbReference>
<protein>
    <submittedName>
        <fullName evidence="3">Phage head morphogenesis protein</fullName>
    </submittedName>
</protein>
<reference evidence="4" key="1">
    <citation type="submission" date="2016-05" db="EMBL/GenBank/DDBJ databases">
        <title>Draft genome of Corynebacterium afermentans subsp. afermentans LCDC 88199T.</title>
        <authorList>
            <person name="Bernier A.-M."/>
            <person name="Bernard K."/>
        </authorList>
    </citation>
    <scope>NUCLEOTIDE SEQUENCE [LARGE SCALE GENOMIC DNA]</scope>
    <source>
        <strain evidence="4">NML01-0328</strain>
    </source>
</reference>
<feature type="domain" description="Phage head morphogenesis" evidence="2">
    <location>
        <begin position="58"/>
        <end position="187"/>
    </location>
</feature>
<evidence type="ECO:0000256" key="1">
    <source>
        <dbReference type="SAM" id="MobiDB-lite"/>
    </source>
</evidence>
<evidence type="ECO:0000259" key="2">
    <source>
        <dbReference type="Pfam" id="PF04233"/>
    </source>
</evidence>
<dbReference type="EMBL" id="LXSF01000002">
    <property type="protein sequence ID" value="OAM17393.1"/>
    <property type="molecule type" value="Genomic_DNA"/>
</dbReference>
<dbReference type="NCBIfam" id="TIGR01641">
    <property type="entry name" value="phageSPP1_gp7"/>
    <property type="match status" value="1"/>
</dbReference>
<comment type="caution">
    <text evidence="3">The sequence shown here is derived from an EMBL/GenBank/DDBJ whole genome shotgun (WGS) entry which is preliminary data.</text>
</comment>
<accession>A0A1A9RHB6</accession>
<feature type="region of interest" description="Disordered" evidence="1">
    <location>
        <begin position="193"/>
        <end position="222"/>
    </location>
</feature>
<evidence type="ECO:0000313" key="3">
    <source>
        <dbReference type="EMBL" id="OAM17393.1"/>
    </source>
</evidence>
<organism evidence="3 4">
    <name type="scientific">Eikenella corrodens</name>
    <dbReference type="NCBI Taxonomy" id="539"/>
    <lineage>
        <taxon>Bacteria</taxon>
        <taxon>Pseudomonadati</taxon>
        <taxon>Pseudomonadota</taxon>
        <taxon>Betaproteobacteria</taxon>
        <taxon>Neisseriales</taxon>
        <taxon>Neisseriaceae</taxon>
        <taxon>Eikenella</taxon>
    </lineage>
</organism>
<dbReference type="InterPro" id="IPR006528">
    <property type="entry name" value="Phage_head_morphogenesis_dom"/>
</dbReference>
<evidence type="ECO:0000313" key="4">
    <source>
        <dbReference type="Proteomes" id="UP000078003"/>
    </source>
</evidence>
<dbReference type="Proteomes" id="UP000078003">
    <property type="component" value="Unassembled WGS sequence"/>
</dbReference>
<sequence length="301" mass="33672">MNPEDIKAVFGMQPEAAVAYLQQKGINVSWDWQDMLDDAHATAFTVAKTAGMDVVGDIYAAVVKAAESGQTLEQFSEQLTPVLQAKGWWGRQDMPHPDTGEIQTVRLGSPHRLKTIYLTNMQSAYMAGRYAEMMDAIDTHPYWEYVAVNDERTRETHRLLHGSVYAADDPVWDSLYPPLDYRCRCRVRPLSRSRGEGRVQPSPKLETQTVDIGENPYTGEPRHAQRTGIRINNKFIAPNAGFNANQGKAMLSRMASVAVDKAQAAHPDIARVALRQMMGNERFKSSLNAAQLAWVLQLLRG</sequence>
<dbReference type="RefSeq" id="WP_064104173.1">
    <property type="nucleotide sequence ID" value="NZ_LXSF01000002.1"/>
</dbReference>
<gene>
    <name evidence="3" type="ORF">A7P85_03350</name>
</gene>
<dbReference type="AlphaFoldDB" id="A0A1A9RHB6"/>